<dbReference type="InterPro" id="IPR036390">
    <property type="entry name" value="WH_DNA-bd_sf"/>
</dbReference>
<dbReference type="Proteomes" id="UP001226389">
    <property type="component" value="Unassembled WGS sequence"/>
</dbReference>
<keyword evidence="2 5" id="KW-0238">DNA-binding</keyword>
<dbReference type="PANTHER" id="PTHR43537">
    <property type="entry name" value="TRANSCRIPTIONAL REGULATOR, GNTR FAMILY"/>
    <property type="match status" value="1"/>
</dbReference>
<dbReference type="PROSITE" id="PS50949">
    <property type="entry name" value="HTH_GNTR"/>
    <property type="match status" value="1"/>
</dbReference>
<keyword evidence="1" id="KW-0805">Transcription regulation</keyword>
<dbReference type="Pfam" id="PF00392">
    <property type="entry name" value="GntR"/>
    <property type="match status" value="1"/>
</dbReference>
<evidence type="ECO:0000313" key="6">
    <source>
        <dbReference type="Proteomes" id="UP001226389"/>
    </source>
</evidence>
<keyword evidence="6" id="KW-1185">Reference proteome</keyword>
<dbReference type="GO" id="GO:0003677">
    <property type="term" value="F:DNA binding"/>
    <property type="evidence" value="ECO:0007669"/>
    <property type="project" value="UniProtKB-KW"/>
</dbReference>
<dbReference type="InterPro" id="IPR008920">
    <property type="entry name" value="TF_FadR/GntR_C"/>
</dbReference>
<dbReference type="InterPro" id="IPR036388">
    <property type="entry name" value="WH-like_DNA-bd_sf"/>
</dbReference>
<organism evidence="5 6">
    <name type="scientific">Pseudarthrobacter defluvii</name>
    <dbReference type="NCBI Taxonomy" id="410837"/>
    <lineage>
        <taxon>Bacteria</taxon>
        <taxon>Bacillati</taxon>
        <taxon>Actinomycetota</taxon>
        <taxon>Actinomycetes</taxon>
        <taxon>Micrococcales</taxon>
        <taxon>Micrococcaceae</taxon>
        <taxon>Pseudarthrobacter</taxon>
    </lineage>
</organism>
<evidence type="ECO:0000259" key="4">
    <source>
        <dbReference type="PROSITE" id="PS50949"/>
    </source>
</evidence>
<proteinExistence type="predicted"/>
<dbReference type="Pfam" id="PF07729">
    <property type="entry name" value="FCD"/>
    <property type="match status" value="1"/>
</dbReference>
<evidence type="ECO:0000256" key="3">
    <source>
        <dbReference type="ARBA" id="ARBA00023163"/>
    </source>
</evidence>
<name>A0ABT9UQA7_9MICC</name>
<protein>
    <submittedName>
        <fullName evidence="5">DNA-binding GntR family transcriptional regulator</fullName>
    </submittedName>
</protein>
<gene>
    <name evidence="5" type="ORF">J2T22_004045</name>
</gene>
<dbReference type="EMBL" id="JAUSSY010000019">
    <property type="protein sequence ID" value="MDQ0120835.1"/>
    <property type="molecule type" value="Genomic_DNA"/>
</dbReference>
<comment type="caution">
    <text evidence="5">The sequence shown here is derived from an EMBL/GenBank/DDBJ whole genome shotgun (WGS) entry which is preliminary data.</text>
</comment>
<dbReference type="InterPro" id="IPR011711">
    <property type="entry name" value="GntR_C"/>
</dbReference>
<reference evidence="5 6" key="1">
    <citation type="submission" date="2023-07" db="EMBL/GenBank/DDBJ databases">
        <title>Sorghum-associated microbial communities from plants grown in Nebraska, USA.</title>
        <authorList>
            <person name="Schachtman D."/>
        </authorList>
    </citation>
    <scope>NUCLEOTIDE SEQUENCE [LARGE SCALE GENOMIC DNA]</scope>
    <source>
        <strain evidence="5 6">DS994</strain>
    </source>
</reference>
<dbReference type="InterPro" id="IPR000524">
    <property type="entry name" value="Tscrpt_reg_HTH_GntR"/>
</dbReference>
<feature type="domain" description="HTH gntR-type" evidence="4">
    <location>
        <begin position="10"/>
        <end position="77"/>
    </location>
</feature>
<evidence type="ECO:0000313" key="5">
    <source>
        <dbReference type="EMBL" id="MDQ0120835.1"/>
    </source>
</evidence>
<dbReference type="Gene3D" id="1.10.10.10">
    <property type="entry name" value="Winged helix-like DNA-binding domain superfamily/Winged helix DNA-binding domain"/>
    <property type="match status" value="1"/>
</dbReference>
<dbReference type="SUPFAM" id="SSF46785">
    <property type="entry name" value="Winged helix' DNA-binding domain"/>
    <property type="match status" value="1"/>
</dbReference>
<dbReference type="SUPFAM" id="SSF48008">
    <property type="entry name" value="GntR ligand-binding domain-like"/>
    <property type="match status" value="1"/>
</dbReference>
<keyword evidence="3" id="KW-0804">Transcription</keyword>
<evidence type="ECO:0000256" key="2">
    <source>
        <dbReference type="ARBA" id="ARBA00023125"/>
    </source>
</evidence>
<dbReference type="RefSeq" id="WP_307493122.1">
    <property type="nucleotide sequence ID" value="NZ_JAUSSY010000019.1"/>
</dbReference>
<dbReference type="Gene3D" id="1.20.120.530">
    <property type="entry name" value="GntR ligand-binding domain-like"/>
    <property type="match status" value="1"/>
</dbReference>
<evidence type="ECO:0000256" key="1">
    <source>
        <dbReference type="ARBA" id="ARBA00023015"/>
    </source>
</evidence>
<dbReference type="SMART" id="SM00895">
    <property type="entry name" value="FCD"/>
    <property type="match status" value="1"/>
</dbReference>
<accession>A0ABT9UQA7</accession>
<dbReference type="PANTHER" id="PTHR43537:SF24">
    <property type="entry name" value="GLUCONATE OPERON TRANSCRIPTIONAL REPRESSOR"/>
    <property type="match status" value="1"/>
</dbReference>
<dbReference type="SMART" id="SM00345">
    <property type="entry name" value="HTH_GNTR"/>
    <property type="match status" value="1"/>
</dbReference>
<sequence length="227" mass="25736">MSTALSLETVSAVDAAESYLSREIFRGTFKVGERIRESPLASELGISRHTLRAAFSRLESVGLVSYRENRGWSVPVLDRTQYEDILLLRQSLESTAYGIVFERSIKPDKHVKEALQRILDVTDAVSWPERLEADCALHQALVDLAGSQRLSQAFACMMTEFRLCRLQSLDWLDQLGLDQWKQRHVDLVEDMTRGDAAALQDAMSHYVSNPWITRRRISAHTKAVADD</sequence>